<accession>A0A0J9Y496</accession>
<reference evidence="2" key="2">
    <citation type="submission" date="2012-12" db="EMBL/GenBank/DDBJ databases">
        <authorList>
            <person name="Gao Y.W."/>
            <person name="Fan S.T."/>
            <person name="Sun H.T."/>
            <person name="Wang Z."/>
            <person name="Gao X.L."/>
            <person name="Li Y.G."/>
            <person name="Wang T.C."/>
            <person name="Zhang K."/>
            <person name="Xu W.W."/>
            <person name="Yu Z.J."/>
            <person name="Xia X.Z."/>
        </authorList>
    </citation>
    <scope>NUCLEOTIDE SEQUENCE</scope>
    <source>
        <strain evidence="2">FR3</strain>
    </source>
</reference>
<proteinExistence type="predicted"/>
<sequence>TTKSLLAIRKMPKWNGRNRTYVRVCVCVYDLCVCDLCVSDVMPLYHVG</sequence>
<protein>
    <submittedName>
        <fullName evidence="2">Bm743</fullName>
    </submittedName>
</protein>
<keyword evidence="1" id="KW-0812">Transmembrane</keyword>
<organism evidence="2">
    <name type="scientific">Brugia malayi</name>
    <name type="common">Filarial nematode worm</name>
    <dbReference type="NCBI Taxonomy" id="6279"/>
    <lineage>
        <taxon>Eukaryota</taxon>
        <taxon>Metazoa</taxon>
        <taxon>Ecdysozoa</taxon>
        <taxon>Nematoda</taxon>
        <taxon>Chromadorea</taxon>
        <taxon>Rhabditida</taxon>
        <taxon>Spirurina</taxon>
        <taxon>Spiruromorpha</taxon>
        <taxon>Filarioidea</taxon>
        <taxon>Onchocercidae</taxon>
        <taxon>Brugia</taxon>
    </lineage>
</organism>
<evidence type="ECO:0000256" key="1">
    <source>
        <dbReference type="SAM" id="Phobius"/>
    </source>
</evidence>
<keyword evidence="1" id="KW-0472">Membrane</keyword>
<dbReference type="AlphaFoldDB" id="A0A0J9Y496"/>
<evidence type="ECO:0000313" key="2">
    <source>
        <dbReference type="EMBL" id="CDQ01397.1"/>
    </source>
</evidence>
<keyword evidence="1" id="KW-1133">Transmembrane helix</keyword>
<name>A0A0J9Y496_BRUMA</name>
<gene>
    <name evidence="2" type="primary">Bm743</name>
    <name evidence="2" type="ORF">BM_Bm743</name>
</gene>
<feature type="non-terminal residue" evidence="2">
    <location>
        <position position="1"/>
    </location>
</feature>
<feature type="transmembrane region" description="Helical" evidence="1">
    <location>
        <begin position="21"/>
        <end position="45"/>
    </location>
</feature>
<dbReference type="EMBL" id="LN857380">
    <property type="protein sequence ID" value="CDQ01397.1"/>
    <property type="molecule type" value="Genomic_DNA"/>
</dbReference>
<reference evidence="2" key="1">
    <citation type="journal article" date="2007" name="Science">
        <title>Draft genome of the filarial nematode parasite Brugia malayi.</title>
        <authorList>
            <person name="Ghedin E."/>
            <person name="Wang S."/>
            <person name="Spiro D."/>
            <person name="Caler E."/>
            <person name="Zhao Q."/>
            <person name="Crabtree J."/>
            <person name="Allen J.E."/>
            <person name="Delcher A.L."/>
            <person name="Guiliano D.B."/>
            <person name="Miranda-Saavedra D."/>
            <person name="Angiuoli S.V."/>
            <person name="Creasy T."/>
            <person name="Amedeo P."/>
            <person name="Haas B."/>
            <person name="El-Sayed N.M."/>
            <person name="Wortman J.R."/>
            <person name="Feldblyum T."/>
            <person name="Tallon L."/>
            <person name="Schatz M."/>
            <person name="Shumway M."/>
            <person name="Koo H."/>
            <person name="Salzberg S.L."/>
            <person name="Schobel S."/>
            <person name="Pertea M."/>
            <person name="Pop M."/>
            <person name="White O."/>
            <person name="Barton G.J."/>
            <person name="Carlow C.K."/>
            <person name="Crawford M.J."/>
            <person name="Daub J."/>
            <person name="Dimmic M.W."/>
            <person name="Estes C.F."/>
            <person name="Foster J.M."/>
            <person name="Ganatra M."/>
            <person name="Gregory W.F."/>
            <person name="Johnson N.M."/>
            <person name="Jin J."/>
            <person name="Komuniecki R."/>
            <person name="Korf I."/>
            <person name="Kumar S."/>
            <person name="Laney S."/>
            <person name="Li B.W."/>
            <person name="Li W."/>
            <person name="Lindblom T.H."/>
            <person name="Lustigman S."/>
            <person name="Ma D."/>
            <person name="Maina C.V."/>
            <person name="Martin D.M."/>
            <person name="McCarter J.P."/>
            <person name="McReynolds L."/>
            <person name="Mitreva M."/>
            <person name="Nutman T.B."/>
            <person name="Parkinson J."/>
            <person name="Peregrin-Alvarez J.M."/>
            <person name="Poole C."/>
            <person name="Ren Q."/>
            <person name="Saunders L."/>
            <person name="Sluder A.E."/>
            <person name="Smith K."/>
            <person name="Stanke M."/>
            <person name="Unnasch T.R."/>
            <person name="Ware J."/>
            <person name="Wei A.D."/>
            <person name="Weil G."/>
            <person name="Williams D.J."/>
            <person name="Zhang Y."/>
            <person name="Williams S.A."/>
            <person name="Fraser-Liggett C."/>
            <person name="Slatko B."/>
            <person name="Blaxter M.L."/>
            <person name="Scott A.L."/>
        </authorList>
    </citation>
    <scope>NUCLEOTIDE SEQUENCE</scope>
    <source>
        <strain evidence="2">FR3</strain>
    </source>
</reference>